<dbReference type="GO" id="GO:0016787">
    <property type="term" value="F:hydrolase activity"/>
    <property type="evidence" value="ECO:0007669"/>
    <property type="project" value="UniProtKB-KW"/>
</dbReference>
<evidence type="ECO:0000256" key="6">
    <source>
        <dbReference type="ARBA" id="ARBA00022801"/>
    </source>
</evidence>
<dbReference type="PaxDb" id="30732-ENSOMEP00000021714"/>
<evidence type="ECO:0000256" key="4">
    <source>
        <dbReference type="ARBA" id="ARBA00022722"/>
    </source>
</evidence>
<accession>A0A3B3CX33</accession>
<dbReference type="RefSeq" id="XP_024140977.1">
    <property type="nucleotide sequence ID" value="XM_024285209.2"/>
</dbReference>
<evidence type="ECO:0000259" key="8">
    <source>
        <dbReference type="Pfam" id="PF13359"/>
    </source>
</evidence>
<keyword evidence="5" id="KW-0479">Metal-binding</keyword>
<dbReference type="OMA" id="ECRFVVI"/>
<dbReference type="PANTHER" id="PTHR22930:SF269">
    <property type="entry name" value="NUCLEASE HARBI1-LIKE PROTEIN"/>
    <property type="match status" value="1"/>
</dbReference>
<dbReference type="InterPro" id="IPR027806">
    <property type="entry name" value="HARBI1_dom"/>
</dbReference>
<comment type="similarity">
    <text evidence="3">Belongs to the HARBI1 family.</text>
</comment>
<dbReference type="Pfam" id="PF13359">
    <property type="entry name" value="DDE_Tnp_4"/>
    <property type="match status" value="1"/>
</dbReference>
<dbReference type="GeneTree" id="ENSGT00940000164115"/>
<protein>
    <submittedName>
        <fullName evidence="9">Protein ALP1-like</fullName>
    </submittedName>
</protein>
<keyword evidence="10" id="KW-1185">Reference proteome</keyword>
<dbReference type="STRING" id="30732.ENSOMEP00000021714"/>
<keyword evidence="6" id="KW-0378">Hydrolase</keyword>
<proteinExistence type="inferred from homology"/>
<name>A0A3B3CX33_ORYME</name>
<dbReference type="Ensembl" id="ENSOMET00000036737.1">
    <property type="protein sequence ID" value="ENSOMEP00000021714.1"/>
    <property type="gene ID" value="ENSOMEG00000023647.1"/>
</dbReference>
<keyword evidence="7" id="KW-0539">Nucleus</keyword>
<evidence type="ECO:0000313" key="10">
    <source>
        <dbReference type="Proteomes" id="UP000261560"/>
    </source>
</evidence>
<sequence length="394" mass="44064">MVRISRRRAAALALLLLRLRRERRRRFWIHPSNQSRRERGQLQNLIAELRRDSQRHHGYFRMSVEKFDEILSIIGPDLRRQTTNFRNPVSPEERLAMALRYLASGDSLISLANNFRLGHSTVVNSVHMVFAAIEDRMMDRFLPVPTEETWSAVADSFWSKWDFPNCLGALGAKLVHVTAPAHSGLRLCDSRNFSLRLMALIDAECRFVVIQVGDHGGDGEDFAASDLGRGMESETLHVPPSAPLPGAPQLGPAPFAMVGDATFPLKTYLMTPYAAEDLDHGEKLFNYRLSRARLTVERTFGILSARWRVLLQRINLSPENVNTLVIAACILHNFLHNPGDNRTWLEDSEERGEAMEDALNTGPPQGGGAAAAARAVYTAFFSSPAGGAPWQEEI</sequence>
<evidence type="ECO:0000313" key="9">
    <source>
        <dbReference type="Ensembl" id="ENSOMEP00000021714.1"/>
    </source>
</evidence>
<evidence type="ECO:0000256" key="5">
    <source>
        <dbReference type="ARBA" id="ARBA00022723"/>
    </source>
</evidence>
<organism evidence="9 10">
    <name type="scientific">Oryzias melastigma</name>
    <name type="common">Marine medaka</name>
    <dbReference type="NCBI Taxonomy" id="30732"/>
    <lineage>
        <taxon>Eukaryota</taxon>
        <taxon>Metazoa</taxon>
        <taxon>Chordata</taxon>
        <taxon>Craniata</taxon>
        <taxon>Vertebrata</taxon>
        <taxon>Euteleostomi</taxon>
        <taxon>Actinopterygii</taxon>
        <taxon>Neopterygii</taxon>
        <taxon>Teleostei</taxon>
        <taxon>Neoteleostei</taxon>
        <taxon>Acanthomorphata</taxon>
        <taxon>Ovalentaria</taxon>
        <taxon>Atherinomorphae</taxon>
        <taxon>Beloniformes</taxon>
        <taxon>Adrianichthyidae</taxon>
        <taxon>Oryziinae</taxon>
        <taxon>Oryzias</taxon>
    </lineage>
</organism>
<dbReference type="PANTHER" id="PTHR22930">
    <property type="match status" value="1"/>
</dbReference>
<evidence type="ECO:0000256" key="1">
    <source>
        <dbReference type="ARBA" id="ARBA00001968"/>
    </source>
</evidence>
<keyword evidence="4" id="KW-0540">Nuclease</keyword>
<evidence type="ECO:0000256" key="2">
    <source>
        <dbReference type="ARBA" id="ARBA00004123"/>
    </source>
</evidence>
<dbReference type="OrthoDB" id="10061326at2759"/>
<reference evidence="9" key="1">
    <citation type="submission" date="2025-08" db="UniProtKB">
        <authorList>
            <consortium name="Ensembl"/>
        </authorList>
    </citation>
    <scope>IDENTIFICATION</scope>
</reference>
<dbReference type="AlphaFoldDB" id="A0A3B3CX33"/>
<feature type="domain" description="DDE Tnp4" evidence="8">
    <location>
        <begin position="194"/>
        <end position="333"/>
    </location>
</feature>
<dbReference type="InterPro" id="IPR045249">
    <property type="entry name" value="HARBI1-like"/>
</dbReference>
<dbReference type="GO" id="GO:0004518">
    <property type="term" value="F:nuclease activity"/>
    <property type="evidence" value="ECO:0007669"/>
    <property type="project" value="UniProtKB-KW"/>
</dbReference>
<dbReference type="GeneID" id="112154317"/>
<dbReference type="GO" id="GO:0046872">
    <property type="term" value="F:metal ion binding"/>
    <property type="evidence" value="ECO:0007669"/>
    <property type="project" value="UniProtKB-KW"/>
</dbReference>
<reference evidence="9" key="2">
    <citation type="submission" date="2025-09" db="UniProtKB">
        <authorList>
            <consortium name="Ensembl"/>
        </authorList>
    </citation>
    <scope>IDENTIFICATION</scope>
</reference>
<dbReference type="Proteomes" id="UP000261560">
    <property type="component" value="Unplaced"/>
</dbReference>
<evidence type="ECO:0000256" key="7">
    <source>
        <dbReference type="ARBA" id="ARBA00023242"/>
    </source>
</evidence>
<evidence type="ECO:0000256" key="3">
    <source>
        <dbReference type="ARBA" id="ARBA00006958"/>
    </source>
</evidence>
<comment type="subcellular location">
    <subcellularLocation>
        <location evidence="2">Nucleus</location>
    </subcellularLocation>
</comment>
<comment type="cofactor">
    <cofactor evidence="1">
        <name>a divalent metal cation</name>
        <dbReference type="ChEBI" id="CHEBI:60240"/>
    </cofactor>
</comment>
<dbReference type="KEGG" id="oml:112154317"/>
<dbReference type="GO" id="GO:0005634">
    <property type="term" value="C:nucleus"/>
    <property type="evidence" value="ECO:0007669"/>
    <property type="project" value="UniProtKB-SubCell"/>
</dbReference>